<accession>A0A4Y2P9I2</accession>
<evidence type="ECO:0000313" key="1">
    <source>
        <dbReference type="EMBL" id="GBN47709.1"/>
    </source>
</evidence>
<sequence length="38" mass="4182">FPILPTNSMHLKTDSNHKCASDGYGIEAVIAFDTVKYP</sequence>
<dbReference type="AlphaFoldDB" id="A0A4Y2P9I2"/>
<reference evidence="1 2" key="1">
    <citation type="journal article" date="2019" name="Sci. Rep.">
        <title>Orb-weaving spider Araneus ventricosus genome elucidates the spidroin gene catalogue.</title>
        <authorList>
            <person name="Kono N."/>
            <person name="Nakamura H."/>
            <person name="Ohtoshi R."/>
            <person name="Moran D.A.P."/>
            <person name="Shinohara A."/>
            <person name="Yoshida Y."/>
            <person name="Fujiwara M."/>
            <person name="Mori M."/>
            <person name="Tomita M."/>
            <person name="Arakawa K."/>
        </authorList>
    </citation>
    <scope>NUCLEOTIDE SEQUENCE [LARGE SCALE GENOMIC DNA]</scope>
</reference>
<dbReference type="Proteomes" id="UP000499080">
    <property type="component" value="Unassembled WGS sequence"/>
</dbReference>
<proteinExistence type="predicted"/>
<protein>
    <submittedName>
        <fullName evidence="1">Uncharacterized protein</fullName>
    </submittedName>
</protein>
<keyword evidence="2" id="KW-1185">Reference proteome</keyword>
<dbReference type="EMBL" id="BGPR01131846">
    <property type="protein sequence ID" value="GBN47709.1"/>
    <property type="molecule type" value="Genomic_DNA"/>
</dbReference>
<evidence type="ECO:0000313" key="2">
    <source>
        <dbReference type="Proteomes" id="UP000499080"/>
    </source>
</evidence>
<comment type="caution">
    <text evidence="1">The sequence shown here is derived from an EMBL/GenBank/DDBJ whole genome shotgun (WGS) entry which is preliminary data.</text>
</comment>
<feature type="non-terminal residue" evidence="1">
    <location>
        <position position="1"/>
    </location>
</feature>
<organism evidence="1 2">
    <name type="scientific">Araneus ventricosus</name>
    <name type="common">Orbweaver spider</name>
    <name type="synonym">Epeira ventricosa</name>
    <dbReference type="NCBI Taxonomy" id="182803"/>
    <lineage>
        <taxon>Eukaryota</taxon>
        <taxon>Metazoa</taxon>
        <taxon>Ecdysozoa</taxon>
        <taxon>Arthropoda</taxon>
        <taxon>Chelicerata</taxon>
        <taxon>Arachnida</taxon>
        <taxon>Araneae</taxon>
        <taxon>Araneomorphae</taxon>
        <taxon>Entelegynae</taxon>
        <taxon>Araneoidea</taxon>
        <taxon>Araneidae</taxon>
        <taxon>Araneus</taxon>
    </lineage>
</organism>
<gene>
    <name evidence="1" type="ORF">AVEN_213737_1</name>
</gene>
<name>A0A4Y2P9I2_ARAVE</name>